<gene>
    <name evidence="2" type="ORF">GMOD_00007052</name>
</gene>
<dbReference type="AlphaFoldDB" id="A0A3M7MC33"/>
<accession>A0A3M7MC33</accession>
<evidence type="ECO:0000313" key="2">
    <source>
        <dbReference type="EMBL" id="RMZ72061.1"/>
    </source>
</evidence>
<sequence length="133" mass="15169">MTSDLLFACGTLIFTAVFGWWRGWSWPWQKAQRREWLSDVEMGIKAVDRKEVKDLERKLAVEEAMRANDEERHRKVVGRLEERNGDLEAEISRLLKELDEAKARPGVPVVVGGEVEVGVEVVGPSTVRKRIPS</sequence>
<evidence type="ECO:0000256" key="1">
    <source>
        <dbReference type="SAM" id="Coils"/>
    </source>
</evidence>
<reference evidence="2 3" key="1">
    <citation type="journal article" date="2014" name="PLoS ONE">
        <title>De novo Genome Assembly of the Fungal Plant Pathogen Pyrenophora semeniperda.</title>
        <authorList>
            <person name="Soliai M.M."/>
            <person name="Meyer S.E."/>
            <person name="Udall J.A."/>
            <person name="Elzinga D.E."/>
            <person name="Hermansen R.A."/>
            <person name="Bodily P.M."/>
            <person name="Hart A.A."/>
            <person name="Coleman C.E."/>
        </authorList>
    </citation>
    <scope>NUCLEOTIDE SEQUENCE [LARGE SCALE GENOMIC DNA]</scope>
    <source>
        <strain evidence="2 3">CCB06</strain>
        <tissue evidence="2">Mycelium</tissue>
    </source>
</reference>
<protein>
    <submittedName>
        <fullName evidence="2">Uncharacterized protein</fullName>
    </submittedName>
</protein>
<proteinExistence type="predicted"/>
<name>A0A3M7MC33_9PLEO</name>
<dbReference type="Proteomes" id="UP000265663">
    <property type="component" value="Unassembled WGS sequence"/>
</dbReference>
<evidence type="ECO:0000313" key="3">
    <source>
        <dbReference type="Proteomes" id="UP000265663"/>
    </source>
</evidence>
<feature type="coiled-coil region" evidence="1">
    <location>
        <begin position="52"/>
        <end position="104"/>
    </location>
</feature>
<organism evidence="2 3">
    <name type="scientific">Pyrenophora seminiperda CCB06</name>
    <dbReference type="NCBI Taxonomy" id="1302712"/>
    <lineage>
        <taxon>Eukaryota</taxon>
        <taxon>Fungi</taxon>
        <taxon>Dikarya</taxon>
        <taxon>Ascomycota</taxon>
        <taxon>Pezizomycotina</taxon>
        <taxon>Dothideomycetes</taxon>
        <taxon>Pleosporomycetidae</taxon>
        <taxon>Pleosporales</taxon>
        <taxon>Pleosporineae</taxon>
        <taxon>Pleosporaceae</taxon>
        <taxon>Pyrenophora</taxon>
    </lineage>
</organism>
<keyword evidence="1" id="KW-0175">Coiled coil</keyword>
<keyword evidence="3" id="KW-1185">Reference proteome</keyword>
<dbReference type="EMBL" id="KE747829">
    <property type="protein sequence ID" value="RMZ72061.1"/>
    <property type="molecule type" value="Genomic_DNA"/>
</dbReference>